<dbReference type="InterPro" id="IPR038390">
    <property type="entry name" value="Metal_Tscrpt_repr_sf"/>
</dbReference>
<comment type="caution">
    <text evidence="1">The sequence shown here is derived from an EMBL/GenBank/DDBJ whole genome shotgun (WGS) entry which is preliminary data.</text>
</comment>
<dbReference type="EMBL" id="MHVS01000005">
    <property type="protein sequence ID" value="OHA96593.1"/>
    <property type="molecule type" value="Genomic_DNA"/>
</dbReference>
<organism evidence="1 2">
    <name type="scientific">Candidatus Zambryskibacteria bacterium RIFCSPHIGHO2_02_FULL_43_37</name>
    <dbReference type="NCBI Taxonomy" id="1802749"/>
    <lineage>
        <taxon>Bacteria</taxon>
        <taxon>Candidatus Zambryskiibacteriota</taxon>
    </lineage>
</organism>
<evidence type="ECO:0000313" key="2">
    <source>
        <dbReference type="Proteomes" id="UP000177279"/>
    </source>
</evidence>
<dbReference type="AlphaFoldDB" id="A0A1G2THA5"/>
<dbReference type="InterPro" id="IPR003735">
    <property type="entry name" value="Metal_Tscrpt_repr"/>
</dbReference>
<dbReference type="GO" id="GO:0046872">
    <property type="term" value="F:metal ion binding"/>
    <property type="evidence" value="ECO:0007669"/>
    <property type="project" value="InterPro"/>
</dbReference>
<dbReference type="GO" id="GO:0045892">
    <property type="term" value="P:negative regulation of DNA-templated transcription"/>
    <property type="evidence" value="ECO:0007669"/>
    <property type="project" value="UniProtKB-ARBA"/>
</dbReference>
<sequence length="90" mass="10321">MHKHIERERAVRRLRRAAGQIRGLERMVEEGKYCIDIINQSLAVKGALSAFESDILENHLKTHVAEQVRRGEKNKVAKEILSIYKVSIGK</sequence>
<evidence type="ECO:0008006" key="3">
    <source>
        <dbReference type="Google" id="ProtNLM"/>
    </source>
</evidence>
<dbReference type="PANTHER" id="PTHR33677">
    <property type="entry name" value="TRANSCRIPTIONAL REPRESSOR FRMR-RELATED"/>
    <property type="match status" value="1"/>
</dbReference>
<protein>
    <recommendedName>
        <fullName evidence="3">Transcriptional regulator</fullName>
    </recommendedName>
</protein>
<dbReference type="Proteomes" id="UP000177279">
    <property type="component" value="Unassembled WGS sequence"/>
</dbReference>
<dbReference type="GO" id="GO:0003677">
    <property type="term" value="F:DNA binding"/>
    <property type="evidence" value="ECO:0007669"/>
    <property type="project" value="InterPro"/>
</dbReference>
<evidence type="ECO:0000313" key="1">
    <source>
        <dbReference type="EMBL" id="OHA96593.1"/>
    </source>
</evidence>
<name>A0A1G2THA5_9BACT</name>
<accession>A0A1G2THA5</accession>
<proteinExistence type="predicted"/>
<reference evidence="1 2" key="1">
    <citation type="journal article" date="2016" name="Nat. Commun.">
        <title>Thousands of microbial genomes shed light on interconnected biogeochemical processes in an aquifer system.</title>
        <authorList>
            <person name="Anantharaman K."/>
            <person name="Brown C.T."/>
            <person name="Hug L.A."/>
            <person name="Sharon I."/>
            <person name="Castelle C.J."/>
            <person name="Probst A.J."/>
            <person name="Thomas B.C."/>
            <person name="Singh A."/>
            <person name="Wilkins M.J."/>
            <person name="Karaoz U."/>
            <person name="Brodie E.L."/>
            <person name="Williams K.H."/>
            <person name="Hubbard S.S."/>
            <person name="Banfield J.F."/>
        </authorList>
    </citation>
    <scope>NUCLEOTIDE SEQUENCE [LARGE SCALE GENOMIC DNA]</scope>
</reference>
<dbReference type="Pfam" id="PF02583">
    <property type="entry name" value="Trns_repr_metal"/>
    <property type="match status" value="1"/>
</dbReference>
<gene>
    <name evidence="1" type="ORF">A3D49_01835</name>
</gene>
<dbReference type="Gene3D" id="1.20.58.1000">
    <property type="entry name" value="Metal-sensitive repressor, helix protomer"/>
    <property type="match status" value="1"/>
</dbReference>